<dbReference type="PANTHER" id="PTHR46851">
    <property type="entry name" value="OS01G0884500 PROTEIN"/>
    <property type="match status" value="1"/>
</dbReference>
<dbReference type="InterPro" id="IPR035445">
    <property type="entry name" value="GYF-like_dom_sf"/>
</dbReference>
<proteinExistence type="predicted"/>
<sequence>MIVALTFIASTLFEYLERRKRLQTPSEQSRLLENVPMVIPEPEYIPDDSEEGMRIGKGSSKSILQHSSSVPHGGLEDNQISEEKLNHNCASPLEEKQHLAERSASREPVQSTSEKKEFKFEACLFEEMPKNRPQGTYIVQTMRKTQEVKTSEVINLVYDDEDENDMDISCVTNQKPENLESSWYILDKTGEKKKYSLSLLKRWSETTPHAFKFKVWREDQKEENAVWLKDVLNGAFPQKGK</sequence>
<evidence type="ECO:0000313" key="2">
    <source>
        <dbReference type="EMBL" id="KAL2491087.1"/>
    </source>
</evidence>
<evidence type="ECO:0000256" key="1">
    <source>
        <dbReference type="SAM" id="MobiDB-lite"/>
    </source>
</evidence>
<comment type="caution">
    <text evidence="2">The sequence shown here is derived from an EMBL/GenBank/DDBJ whole genome shotgun (WGS) entry which is preliminary data.</text>
</comment>
<evidence type="ECO:0000313" key="3">
    <source>
        <dbReference type="Proteomes" id="UP001604336"/>
    </source>
</evidence>
<dbReference type="Proteomes" id="UP001604336">
    <property type="component" value="Unassembled WGS sequence"/>
</dbReference>
<dbReference type="PANTHER" id="PTHR46851:SF15">
    <property type="entry name" value="ZINC FINGER CCCH DOMAIN-CONTAINING PROTEIN 19-LIKE ISOFORM X1"/>
    <property type="match status" value="1"/>
</dbReference>
<feature type="compositionally biased region" description="Polar residues" evidence="1">
    <location>
        <begin position="59"/>
        <end position="70"/>
    </location>
</feature>
<dbReference type="Gene3D" id="3.30.1490.40">
    <property type="match status" value="1"/>
</dbReference>
<feature type="compositionally biased region" description="Basic and acidic residues" evidence="1">
    <location>
        <begin position="93"/>
        <end position="105"/>
    </location>
</feature>
<name>A0ABD1RRP0_9LAMI</name>
<dbReference type="InterPro" id="IPR045894">
    <property type="entry name" value="At5g08430-like"/>
</dbReference>
<accession>A0ABD1RRP0</accession>
<protein>
    <submittedName>
        <fullName evidence="2">Uncharacterized protein</fullName>
    </submittedName>
</protein>
<reference evidence="3" key="1">
    <citation type="submission" date="2024-07" db="EMBL/GenBank/DDBJ databases">
        <title>Two chromosome-level genome assemblies of Korean endemic species Abeliophyllum distichum and Forsythia ovata (Oleaceae).</title>
        <authorList>
            <person name="Jang H."/>
        </authorList>
    </citation>
    <scope>NUCLEOTIDE SEQUENCE [LARGE SCALE GENOMIC DNA]</scope>
</reference>
<organism evidence="2 3">
    <name type="scientific">Abeliophyllum distichum</name>
    <dbReference type="NCBI Taxonomy" id="126358"/>
    <lineage>
        <taxon>Eukaryota</taxon>
        <taxon>Viridiplantae</taxon>
        <taxon>Streptophyta</taxon>
        <taxon>Embryophyta</taxon>
        <taxon>Tracheophyta</taxon>
        <taxon>Spermatophyta</taxon>
        <taxon>Magnoliopsida</taxon>
        <taxon>eudicotyledons</taxon>
        <taxon>Gunneridae</taxon>
        <taxon>Pentapetalae</taxon>
        <taxon>asterids</taxon>
        <taxon>lamiids</taxon>
        <taxon>Lamiales</taxon>
        <taxon>Oleaceae</taxon>
        <taxon>Forsythieae</taxon>
        <taxon>Abeliophyllum</taxon>
    </lineage>
</organism>
<feature type="region of interest" description="Disordered" evidence="1">
    <location>
        <begin position="43"/>
        <end position="76"/>
    </location>
</feature>
<keyword evidence="3" id="KW-1185">Reference proteome</keyword>
<dbReference type="AlphaFoldDB" id="A0ABD1RRP0"/>
<gene>
    <name evidence="2" type="ORF">Adt_26715</name>
</gene>
<dbReference type="EMBL" id="JBFOLK010000008">
    <property type="protein sequence ID" value="KAL2491087.1"/>
    <property type="molecule type" value="Genomic_DNA"/>
</dbReference>
<feature type="region of interest" description="Disordered" evidence="1">
    <location>
        <begin position="93"/>
        <end position="113"/>
    </location>
</feature>